<dbReference type="Gene3D" id="3.40.50.720">
    <property type="entry name" value="NAD(P)-binding Rossmann-like Domain"/>
    <property type="match status" value="1"/>
</dbReference>
<accession>A0A1M6HCR4</accession>
<evidence type="ECO:0000256" key="8">
    <source>
        <dbReference type="ARBA" id="ARBA00078572"/>
    </source>
</evidence>
<dbReference type="FunFam" id="3.30.1780.10:FF:000002">
    <property type="entry name" value="Ornithine cyclodeaminase"/>
    <property type="match status" value="1"/>
</dbReference>
<dbReference type="PANTHER" id="PTHR13812">
    <property type="entry name" value="KETIMINE REDUCTASE MU-CRYSTALLIN"/>
    <property type="match status" value="1"/>
</dbReference>
<evidence type="ECO:0000313" key="9">
    <source>
        <dbReference type="EMBL" id="SHJ19951.1"/>
    </source>
</evidence>
<dbReference type="Proteomes" id="UP000184080">
    <property type="component" value="Unassembled WGS sequence"/>
</dbReference>
<dbReference type="NCBIfam" id="NF006379">
    <property type="entry name" value="PRK08618.1"/>
    <property type="match status" value="1"/>
</dbReference>
<evidence type="ECO:0000256" key="6">
    <source>
        <dbReference type="ARBA" id="ARBA00067080"/>
    </source>
</evidence>
<dbReference type="PANTHER" id="PTHR13812:SF19">
    <property type="entry name" value="KETIMINE REDUCTASE MU-CRYSTALLIN"/>
    <property type="match status" value="1"/>
</dbReference>
<comment type="catalytic activity">
    <reaction evidence="4">
        <text>L-proline + NAD(+) = 1-pyrroline-2-carboxylate + NADH + H(+)</text>
        <dbReference type="Rhea" id="RHEA:20321"/>
        <dbReference type="ChEBI" id="CHEBI:15378"/>
        <dbReference type="ChEBI" id="CHEBI:39785"/>
        <dbReference type="ChEBI" id="CHEBI:57540"/>
        <dbReference type="ChEBI" id="CHEBI:57945"/>
        <dbReference type="ChEBI" id="CHEBI:60039"/>
        <dbReference type="EC" id="1.5.1.49"/>
    </reaction>
</comment>
<evidence type="ECO:0000313" key="10">
    <source>
        <dbReference type="Proteomes" id="UP000184080"/>
    </source>
</evidence>
<evidence type="ECO:0000256" key="3">
    <source>
        <dbReference type="ARBA" id="ARBA00023027"/>
    </source>
</evidence>
<dbReference type="EMBL" id="FQZO01000003">
    <property type="protein sequence ID" value="SHJ19951.1"/>
    <property type="molecule type" value="Genomic_DNA"/>
</dbReference>
<evidence type="ECO:0000256" key="1">
    <source>
        <dbReference type="ARBA" id="ARBA00008903"/>
    </source>
</evidence>
<comment type="catalytic activity">
    <reaction evidence="5">
        <text>L-proline + NADP(+) = 1-pyrroline-2-carboxylate + NADPH + H(+)</text>
        <dbReference type="Rhea" id="RHEA:20317"/>
        <dbReference type="ChEBI" id="CHEBI:15378"/>
        <dbReference type="ChEBI" id="CHEBI:39785"/>
        <dbReference type="ChEBI" id="CHEBI:57783"/>
        <dbReference type="ChEBI" id="CHEBI:58349"/>
        <dbReference type="ChEBI" id="CHEBI:60039"/>
        <dbReference type="EC" id="1.5.1.49"/>
    </reaction>
</comment>
<evidence type="ECO:0000256" key="2">
    <source>
        <dbReference type="ARBA" id="ARBA00023002"/>
    </source>
</evidence>
<dbReference type="Pfam" id="PF02423">
    <property type="entry name" value="OCD_Mu_crystall"/>
    <property type="match status" value="1"/>
</dbReference>
<evidence type="ECO:0000256" key="5">
    <source>
        <dbReference type="ARBA" id="ARBA00052703"/>
    </source>
</evidence>
<dbReference type="OrthoDB" id="9792005at2"/>
<dbReference type="STRING" id="1121298.SAMN05444401_2472"/>
<keyword evidence="3" id="KW-0520">NAD</keyword>
<gene>
    <name evidence="9" type="ORF">SAMN05444401_2472</name>
</gene>
<name>A0A1M6HCR4_9CLOT</name>
<dbReference type="GO" id="GO:0005737">
    <property type="term" value="C:cytoplasm"/>
    <property type="evidence" value="ECO:0007669"/>
    <property type="project" value="TreeGrafter"/>
</dbReference>
<keyword evidence="10" id="KW-1185">Reference proteome</keyword>
<evidence type="ECO:0000256" key="4">
    <source>
        <dbReference type="ARBA" id="ARBA00050354"/>
    </source>
</evidence>
<dbReference type="SUPFAM" id="SSF51735">
    <property type="entry name" value="NAD(P)-binding Rossmann-fold domains"/>
    <property type="match status" value="1"/>
</dbReference>
<organism evidence="9 10">
    <name type="scientific">Clostridium amylolyticum</name>
    <dbReference type="NCBI Taxonomy" id="1121298"/>
    <lineage>
        <taxon>Bacteria</taxon>
        <taxon>Bacillati</taxon>
        <taxon>Bacillota</taxon>
        <taxon>Clostridia</taxon>
        <taxon>Eubacteriales</taxon>
        <taxon>Clostridiaceae</taxon>
        <taxon>Clostridium</taxon>
    </lineage>
</organism>
<sequence length="329" mass="36060">MLILTREDIKKVFSMKDAIEADKEALRIYSEGKSVVPLRVNIDIPKEQGQSLFMPAYVEGLDATGIKIVSVFPKNIEIGKPSVPAKMILLDGKTGEVSAIMDGTYLTQLRTGAVQGAATDILARKDAKIGVLFGTGGQAATQLEAMLCVRELEEVRVFDINIKRAKEFVEEMKINLAQYSTKIIAVENGNEAIKDADIITTVTTSRRPVFDGSLVKKGAHVNGVGAYTPEMQELDELIIKNSDKIYFDTMEGVLAEAGDFIIPMKKGIVSKDDFQGELGRVILEEIPGRENDQEITLFKTVGVAVLDVVTAYRIYKKAVENNIGSNIEI</sequence>
<dbReference type="InterPro" id="IPR036291">
    <property type="entry name" value="NAD(P)-bd_dom_sf"/>
</dbReference>
<dbReference type="EC" id="1.5.1.49" evidence="6"/>
<dbReference type="InterPro" id="IPR023401">
    <property type="entry name" value="ODC_N"/>
</dbReference>
<dbReference type="Gene3D" id="3.30.1780.10">
    <property type="entry name" value="ornithine cyclodeaminase, domain 1"/>
    <property type="match status" value="1"/>
</dbReference>
<comment type="similarity">
    <text evidence="1">Belongs to the ornithine cyclodeaminase/mu-crystallin family.</text>
</comment>
<evidence type="ECO:0000256" key="7">
    <source>
        <dbReference type="ARBA" id="ARBA00070669"/>
    </source>
</evidence>
<dbReference type="GO" id="GO:0019752">
    <property type="term" value="P:carboxylic acid metabolic process"/>
    <property type="evidence" value="ECO:0007669"/>
    <property type="project" value="UniProtKB-ARBA"/>
</dbReference>
<reference evidence="9 10" key="1">
    <citation type="submission" date="2016-11" db="EMBL/GenBank/DDBJ databases">
        <authorList>
            <person name="Jaros S."/>
            <person name="Januszkiewicz K."/>
            <person name="Wedrychowicz H."/>
        </authorList>
    </citation>
    <scope>NUCLEOTIDE SEQUENCE [LARGE SCALE GENOMIC DNA]</scope>
    <source>
        <strain evidence="9 10">DSM 21864</strain>
    </source>
</reference>
<dbReference type="PIRSF" id="PIRSF001439">
    <property type="entry name" value="CryM"/>
    <property type="match status" value="1"/>
</dbReference>
<dbReference type="AlphaFoldDB" id="A0A1M6HCR4"/>
<dbReference type="GO" id="GO:0016491">
    <property type="term" value="F:oxidoreductase activity"/>
    <property type="evidence" value="ECO:0007669"/>
    <property type="project" value="UniProtKB-KW"/>
</dbReference>
<dbReference type="InterPro" id="IPR003462">
    <property type="entry name" value="ODC_Mu_crystall"/>
</dbReference>
<dbReference type="RefSeq" id="WP_073006918.1">
    <property type="nucleotide sequence ID" value="NZ_FQZO01000003.1"/>
</dbReference>
<protein>
    <recommendedName>
        <fullName evidence="7">Delta(1)-pyrroline-2-carboxylate reductase</fullName>
        <ecNumber evidence="6">1.5.1.49</ecNumber>
    </recommendedName>
    <alternativeName>
        <fullName evidence="8">Proline ketimine reductase</fullName>
    </alternativeName>
</protein>
<keyword evidence="2" id="KW-0560">Oxidoreductase</keyword>
<proteinExistence type="inferred from homology"/>
<dbReference type="FunFam" id="3.40.50.720:FF:000311">
    <property type="entry name" value="Ornithine cyclodeaminase"/>
    <property type="match status" value="1"/>
</dbReference>